<accession>A0A6G1EAD1</accession>
<evidence type="ECO:0000313" key="2">
    <source>
        <dbReference type="EMBL" id="KAF0921697.1"/>
    </source>
</evidence>
<gene>
    <name evidence="2" type="ORF">E2562_013434</name>
</gene>
<protein>
    <submittedName>
        <fullName evidence="2">Uncharacterized protein</fullName>
    </submittedName>
</protein>
<evidence type="ECO:0000256" key="1">
    <source>
        <dbReference type="SAM" id="MobiDB-lite"/>
    </source>
</evidence>
<dbReference type="Proteomes" id="UP000479710">
    <property type="component" value="Unassembled WGS sequence"/>
</dbReference>
<keyword evidence="3" id="KW-1185">Reference proteome</keyword>
<evidence type="ECO:0000313" key="3">
    <source>
        <dbReference type="Proteomes" id="UP000479710"/>
    </source>
</evidence>
<comment type="caution">
    <text evidence="2">The sequence shown here is derived from an EMBL/GenBank/DDBJ whole genome shotgun (WGS) entry which is preliminary data.</text>
</comment>
<feature type="region of interest" description="Disordered" evidence="1">
    <location>
        <begin position="48"/>
        <end position="84"/>
    </location>
</feature>
<proteinExistence type="predicted"/>
<sequence>METGKGGGRVKSRGDEGTRERPGLGAGMLALLPASSSSFFQCRRAVGCKPKKRKKMGADDDLGSGRSERRVVAPAHSRGGEDEDLRLSISWNAPVHSSVEECPHRRRRMAETESDDEYSATPEHDSEQSDFDPYFKEIDEYEDESNNEAVFDTLKSLGDVDMCIIKEEKEDVDKKFDYEEIKAQGHISY</sequence>
<dbReference type="AlphaFoldDB" id="A0A6G1EAD1"/>
<organism evidence="2 3">
    <name type="scientific">Oryza meyeriana var. granulata</name>
    <dbReference type="NCBI Taxonomy" id="110450"/>
    <lineage>
        <taxon>Eukaryota</taxon>
        <taxon>Viridiplantae</taxon>
        <taxon>Streptophyta</taxon>
        <taxon>Embryophyta</taxon>
        <taxon>Tracheophyta</taxon>
        <taxon>Spermatophyta</taxon>
        <taxon>Magnoliopsida</taxon>
        <taxon>Liliopsida</taxon>
        <taxon>Poales</taxon>
        <taxon>Poaceae</taxon>
        <taxon>BOP clade</taxon>
        <taxon>Oryzoideae</taxon>
        <taxon>Oryzeae</taxon>
        <taxon>Oryzinae</taxon>
        <taxon>Oryza</taxon>
        <taxon>Oryza meyeriana</taxon>
    </lineage>
</organism>
<name>A0A6G1EAD1_9ORYZ</name>
<feature type="compositionally biased region" description="Basic and acidic residues" evidence="1">
    <location>
        <begin position="122"/>
        <end position="134"/>
    </location>
</feature>
<feature type="region of interest" description="Disordered" evidence="1">
    <location>
        <begin position="1"/>
        <end position="28"/>
    </location>
</feature>
<feature type="region of interest" description="Disordered" evidence="1">
    <location>
        <begin position="96"/>
        <end position="134"/>
    </location>
</feature>
<reference evidence="2 3" key="1">
    <citation type="submission" date="2019-11" db="EMBL/GenBank/DDBJ databases">
        <title>Whole genome sequence of Oryza granulata.</title>
        <authorList>
            <person name="Li W."/>
        </authorList>
    </citation>
    <scope>NUCLEOTIDE SEQUENCE [LARGE SCALE GENOMIC DNA]</scope>
    <source>
        <strain evidence="3">cv. Menghai</strain>
        <tissue evidence="2">Leaf</tissue>
    </source>
</reference>
<feature type="compositionally biased region" description="Basic and acidic residues" evidence="1">
    <location>
        <begin position="12"/>
        <end position="22"/>
    </location>
</feature>
<dbReference type="EMBL" id="SPHZ02000004">
    <property type="protein sequence ID" value="KAF0921697.1"/>
    <property type="molecule type" value="Genomic_DNA"/>
</dbReference>